<keyword evidence="11" id="KW-0325">Glycoprotein</keyword>
<keyword evidence="10" id="KW-1015">Disulfide bond</keyword>
<evidence type="ECO:0000256" key="7">
    <source>
        <dbReference type="ARBA" id="ARBA00022889"/>
    </source>
</evidence>
<evidence type="ECO:0000256" key="2">
    <source>
        <dbReference type="ARBA" id="ARBA00005925"/>
    </source>
</evidence>
<dbReference type="AlphaFoldDB" id="A0A2Y9EL67"/>
<feature type="domain" description="Intercellular adhesion molecule N-terminal" evidence="16">
    <location>
        <begin position="110"/>
        <end position="197"/>
    </location>
</feature>
<keyword evidence="7" id="KW-0130">Cell adhesion</keyword>
<dbReference type="InterPro" id="IPR013768">
    <property type="entry name" value="ICAM_N"/>
</dbReference>
<dbReference type="PANTHER" id="PTHR13771:SF8">
    <property type="entry name" value="INTERCELLULAR ADHESION MOLECULE 4"/>
    <property type="match status" value="1"/>
</dbReference>
<keyword evidence="12" id="KW-0393">Immunoglobulin domain</keyword>
<evidence type="ECO:0000259" key="16">
    <source>
        <dbReference type="Pfam" id="PF03921"/>
    </source>
</evidence>
<organism evidence="17 18">
    <name type="scientific">Physeter macrocephalus</name>
    <name type="common">Sperm whale</name>
    <name type="synonym">Physeter catodon</name>
    <dbReference type="NCBI Taxonomy" id="9755"/>
    <lineage>
        <taxon>Eukaryota</taxon>
        <taxon>Metazoa</taxon>
        <taxon>Chordata</taxon>
        <taxon>Craniata</taxon>
        <taxon>Vertebrata</taxon>
        <taxon>Euteleostomi</taxon>
        <taxon>Mammalia</taxon>
        <taxon>Eutheria</taxon>
        <taxon>Laurasiatheria</taxon>
        <taxon>Artiodactyla</taxon>
        <taxon>Whippomorpha</taxon>
        <taxon>Cetacea</taxon>
        <taxon>Odontoceti</taxon>
        <taxon>Physeteridae</taxon>
        <taxon>Physeter</taxon>
    </lineage>
</organism>
<dbReference type="STRING" id="9755.ENSPCTP00005024944"/>
<dbReference type="SUPFAM" id="SSF48726">
    <property type="entry name" value="Immunoglobulin"/>
    <property type="match status" value="2"/>
</dbReference>
<evidence type="ECO:0000256" key="12">
    <source>
        <dbReference type="ARBA" id="ARBA00023319"/>
    </source>
</evidence>
<comment type="subcellular location">
    <subcellularLocation>
        <location evidence="1">Cell membrane</location>
        <topology evidence="1">Single-pass type I membrane protein</topology>
    </subcellularLocation>
</comment>
<evidence type="ECO:0000256" key="1">
    <source>
        <dbReference type="ARBA" id="ARBA00004251"/>
    </source>
</evidence>
<evidence type="ECO:0000256" key="8">
    <source>
        <dbReference type="ARBA" id="ARBA00022989"/>
    </source>
</evidence>
<dbReference type="FunFam" id="2.60.40.10:FF:001426">
    <property type="entry name" value="Intercellular adhesion molecule 4"/>
    <property type="match status" value="1"/>
</dbReference>
<evidence type="ECO:0000256" key="3">
    <source>
        <dbReference type="ARBA" id="ARBA00022475"/>
    </source>
</evidence>
<dbReference type="KEGG" id="pcad:102988766"/>
<dbReference type="FunFam" id="2.60.40.10:FF:000194">
    <property type="entry name" value="Intercellular adhesion molecule 1"/>
    <property type="match status" value="1"/>
</dbReference>
<protein>
    <recommendedName>
        <fullName evidence="13">Intercellular adhesion molecule 4</fullName>
    </recommendedName>
</protein>
<feature type="region of interest" description="Disordered" evidence="14">
    <location>
        <begin position="81"/>
        <end position="106"/>
    </location>
</feature>
<comment type="similarity">
    <text evidence="2">Belongs to the immunoglobulin superfamily. ICAM family.</text>
</comment>
<gene>
    <name evidence="18" type="primary">ICAM4</name>
</gene>
<dbReference type="InterPro" id="IPR013783">
    <property type="entry name" value="Ig-like_fold"/>
</dbReference>
<dbReference type="PANTHER" id="PTHR13771">
    <property type="entry name" value="INTERCELLULAR ADHESION MOLECULE"/>
    <property type="match status" value="1"/>
</dbReference>
<keyword evidence="3" id="KW-1003">Cell membrane</keyword>
<evidence type="ECO:0000256" key="14">
    <source>
        <dbReference type="SAM" id="MobiDB-lite"/>
    </source>
</evidence>
<evidence type="ECO:0000313" key="17">
    <source>
        <dbReference type="Proteomes" id="UP000248484"/>
    </source>
</evidence>
<feature type="transmembrane region" description="Helical" evidence="15">
    <location>
        <begin position="276"/>
        <end position="297"/>
    </location>
</feature>
<keyword evidence="6" id="KW-0677">Repeat</keyword>
<keyword evidence="8 15" id="KW-1133">Transmembrane helix</keyword>
<dbReference type="GeneID" id="102988766"/>
<dbReference type="Pfam" id="PF03921">
    <property type="entry name" value="ICAM_N"/>
    <property type="match status" value="1"/>
</dbReference>
<dbReference type="InParanoid" id="A0A2Y9EL67"/>
<dbReference type="OrthoDB" id="10012075at2759"/>
<dbReference type="GO" id="GO:0005178">
    <property type="term" value="F:integrin binding"/>
    <property type="evidence" value="ECO:0007669"/>
    <property type="project" value="InterPro"/>
</dbReference>
<dbReference type="InterPro" id="IPR047012">
    <property type="entry name" value="ICAM_VCAM"/>
</dbReference>
<keyword evidence="17" id="KW-1185">Reference proteome</keyword>
<dbReference type="FunCoup" id="A0A2Y9EL67">
    <property type="interactions" value="24"/>
</dbReference>
<evidence type="ECO:0000256" key="5">
    <source>
        <dbReference type="ARBA" id="ARBA00022729"/>
    </source>
</evidence>
<evidence type="ECO:0000313" key="18">
    <source>
        <dbReference type="RefSeq" id="XP_007104364.2"/>
    </source>
</evidence>
<dbReference type="RefSeq" id="XP_007104364.2">
    <property type="nucleotide sequence ID" value="XM_007104302.3"/>
</dbReference>
<keyword evidence="9 15" id="KW-0472">Membrane</keyword>
<feature type="transmembrane region" description="Helical" evidence="15">
    <location>
        <begin position="59"/>
        <end position="79"/>
    </location>
</feature>
<dbReference type="Proteomes" id="UP000248484">
    <property type="component" value="Unplaced"/>
</dbReference>
<name>A0A2Y9EL67_PHYMC</name>
<dbReference type="GO" id="GO:0005886">
    <property type="term" value="C:plasma membrane"/>
    <property type="evidence" value="ECO:0007669"/>
    <property type="project" value="UniProtKB-SubCell"/>
</dbReference>
<evidence type="ECO:0000256" key="10">
    <source>
        <dbReference type="ARBA" id="ARBA00023157"/>
    </source>
</evidence>
<proteinExistence type="inferred from homology"/>
<dbReference type="InterPro" id="IPR036179">
    <property type="entry name" value="Ig-like_dom_sf"/>
</dbReference>
<reference evidence="18" key="1">
    <citation type="submission" date="2025-08" db="UniProtKB">
        <authorList>
            <consortium name="RefSeq"/>
        </authorList>
    </citation>
    <scope>IDENTIFICATION</scope>
    <source>
        <tissue evidence="18">Muscle</tissue>
    </source>
</reference>
<evidence type="ECO:0000256" key="15">
    <source>
        <dbReference type="SAM" id="Phobius"/>
    </source>
</evidence>
<keyword evidence="5" id="KW-0732">Signal</keyword>
<evidence type="ECO:0000256" key="9">
    <source>
        <dbReference type="ARBA" id="ARBA00023136"/>
    </source>
</evidence>
<sequence>MGWRIPFLSCGSGLYTAGLRGPPEPLSLSPRGGAEEAVLRASLSPEPALAPWRGAPQSGLFAMGSLLLLLLLLLLSPSYPRGGSARRRRGARTQGPGGPSPAPPETSAPFWVRISPGFKAVPPGGSVWLNCSSSCPLPEGSSLRTELRRGDTLSGPGWVSYQLLDVRAWSSDVHCFVTCAGETRGATARITAYKQPSSVILESPVLMGSEYTLRCHVTHVFPVGFLVVALRRGGRVIYSESLERFTGRDLANVTLTYALRARPGDFGQPVTCHARLNLDGLVVLSSSAPVTLPVLAWSPASKALASTSIAALVGILLVVGALCLRKYLSMKSRS</sequence>
<evidence type="ECO:0000256" key="6">
    <source>
        <dbReference type="ARBA" id="ARBA00022737"/>
    </source>
</evidence>
<dbReference type="PRINTS" id="PR01472">
    <property type="entry name" value="ICAMVCAM1"/>
</dbReference>
<dbReference type="Gene3D" id="2.60.40.10">
    <property type="entry name" value="Immunoglobulins"/>
    <property type="match status" value="2"/>
</dbReference>
<evidence type="ECO:0000256" key="11">
    <source>
        <dbReference type="ARBA" id="ARBA00023180"/>
    </source>
</evidence>
<feature type="transmembrane region" description="Helical" evidence="15">
    <location>
        <begin position="303"/>
        <end position="324"/>
    </location>
</feature>
<evidence type="ECO:0000256" key="4">
    <source>
        <dbReference type="ARBA" id="ARBA00022692"/>
    </source>
</evidence>
<keyword evidence="4 15" id="KW-0812">Transmembrane</keyword>
<dbReference type="InterPro" id="IPR003987">
    <property type="entry name" value="ICAM_VCAM_N"/>
</dbReference>
<dbReference type="GO" id="GO:0098609">
    <property type="term" value="P:cell-cell adhesion"/>
    <property type="evidence" value="ECO:0007669"/>
    <property type="project" value="InterPro"/>
</dbReference>
<evidence type="ECO:0000256" key="13">
    <source>
        <dbReference type="ARBA" id="ARBA00069854"/>
    </source>
</evidence>
<accession>A0A2Y9EL67</accession>
<dbReference type="CTD" id="3386"/>